<protein>
    <submittedName>
        <fullName evidence="2">Putative ovule protein</fullName>
    </submittedName>
</protein>
<sequence>MGCNHYIFSTCQLGFNVLCEVGNSSLCTHFQTFSVRRRNIIATTPLMNLLTSIFISCFLLIKTL</sequence>
<evidence type="ECO:0000313" key="2">
    <source>
        <dbReference type="EMBL" id="JAP14962.1"/>
    </source>
</evidence>
<organism evidence="2">
    <name type="scientific">Solanum chacoense</name>
    <name type="common">Chaco potato</name>
    <dbReference type="NCBI Taxonomy" id="4108"/>
    <lineage>
        <taxon>Eukaryota</taxon>
        <taxon>Viridiplantae</taxon>
        <taxon>Streptophyta</taxon>
        <taxon>Embryophyta</taxon>
        <taxon>Tracheophyta</taxon>
        <taxon>Spermatophyta</taxon>
        <taxon>Magnoliopsida</taxon>
        <taxon>eudicotyledons</taxon>
        <taxon>Gunneridae</taxon>
        <taxon>Pentapetalae</taxon>
        <taxon>asterids</taxon>
        <taxon>lamiids</taxon>
        <taxon>Solanales</taxon>
        <taxon>Solanaceae</taxon>
        <taxon>Solanoideae</taxon>
        <taxon>Solaneae</taxon>
        <taxon>Solanum</taxon>
    </lineage>
</organism>
<feature type="transmembrane region" description="Helical" evidence="1">
    <location>
        <begin position="40"/>
        <end position="61"/>
    </location>
</feature>
<keyword evidence="1" id="KW-0812">Transmembrane</keyword>
<keyword evidence="1" id="KW-0472">Membrane</keyword>
<reference evidence="2" key="1">
    <citation type="submission" date="2015-12" db="EMBL/GenBank/DDBJ databases">
        <title>Gene expression during late stages of embryo sac development: a critical building block for successful pollen-pistil interactions.</title>
        <authorList>
            <person name="Liu Y."/>
            <person name="Joly V."/>
            <person name="Sabar M."/>
            <person name="Matton D.P."/>
        </authorList>
    </citation>
    <scope>NUCLEOTIDE SEQUENCE</scope>
</reference>
<evidence type="ECO:0000256" key="1">
    <source>
        <dbReference type="SAM" id="Phobius"/>
    </source>
</evidence>
<dbReference type="AlphaFoldDB" id="A0A0V0H3H7"/>
<name>A0A0V0H3H7_SOLCH</name>
<proteinExistence type="predicted"/>
<accession>A0A0V0H3H7</accession>
<keyword evidence="1" id="KW-1133">Transmembrane helix</keyword>
<dbReference type="EMBL" id="GEDG01025842">
    <property type="protein sequence ID" value="JAP14962.1"/>
    <property type="molecule type" value="Transcribed_RNA"/>
</dbReference>